<dbReference type="AlphaFoldDB" id="A0A0F9MDK9"/>
<feature type="transmembrane region" description="Helical" evidence="1">
    <location>
        <begin position="37"/>
        <end position="60"/>
    </location>
</feature>
<sequence length="240" mass="27297">MLQHGVPWQAALGAALFSVIIFAITMLLSLVSGYFNWYSIFTALFLLAGFFVIISLLPLLLNLSRSFFLLIVCFLFVHITITIISFALHYQSTGLLNSTGVFTPSFYDSIYFSLTTFTTLGYGDFQPLPDYRLTTSIEALAGMVSMAIGASLIWLWCQENMVPKEMAFFDGNRRHKSDLSVTRIRIRTITGKERELKDWRLPPEEGVAYYYDNLRNEWLPVTEDVDVPENSLVMGLKPKE</sequence>
<feature type="transmembrane region" description="Helical" evidence="1">
    <location>
        <begin position="67"/>
        <end position="89"/>
    </location>
</feature>
<dbReference type="Gene3D" id="1.10.287.70">
    <property type="match status" value="1"/>
</dbReference>
<keyword evidence="1" id="KW-0812">Transmembrane</keyword>
<feature type="transmembrane region" description="Helical" evidence="1">
    <location>
        <begin position="137"/>
        <end position="156"/>
    </location>
</feature>
<evidence type="ECO:0000313" key="3">
    <source>
        <dbReference type="EMBL" id="KKN03944.1"/>
    </source>
</evidence>
<gene>
    <name evidence="3" type="ORF">LCGC14_1102630</name>
</gene>
<keyword evidence="1" id="KW-0472">Membrane</keyword>
<feature type="transmembrane region" description="Helical" evidence="1">
    <location>
        <begin position="12"/>
        <end position="31"/>
    </location>
</feature>
<evidence type="ECO:0000259" key="2">
    <source>
        <dbReference type="Pfam" id="PF07885"/>
    </source>
</evidence>
<dbReference type="EMBL" id="LAZR01004978">
    <property type="protein sequence ID" value="KKN03944.1"/>
    <property type="molecule type" value="Genomic_DNA"/>
</dbReference>
<keyword evidence="1" id="KW-1133">Transmembrane helix</keyword>
<reference evidence="3" key="1">
    <citation type="journal article" date="2015" name="Nature">
        <title>Complex archaea that bridge the gap between prokaryotes and eukaryotes.</title>
        <authorList>
            <person name="Spang A."/>
            <person name="Saw J.H."/>
            <person name="Jorgensen S.L."/>
            <person name="Zaremba-Niedzwiedzka K."/>
            <person name="Martijn J."/>
            <person name="Lind A.E."/>
            <person name="van Eijk R."/>
            <person name="Schleper C."/>
            <person name="Guy L."/>
            <person name="Ettema T.J."/>
        </authorList>
    </citation>
    <scope>NUCLEOTIDE SEQUENCE</scope>
</reference>
<proteinExistence type="predicted"/>
<name>A0A0F9MDK9_9ZZZZ</name>
<feature type="transmembrane region" description="Helical" evidence="1">
    <location>
        <begin position="109"/>
        <end position="125"/>
    </location>
</feature>
<evidence type="ECO:0000256" key="1">
    <source>
        <dbReference type="SAM" id="Phobius"/>
    </source>
</evidence>
<dbReference type="SUPFAM" id="SSF81324">
    <property type="entry name" value="Voltage-gated potassium channels"/>
    <property type="match status" value="1"/>
</dbReference>
<dbReference type="InterPro" id="IPR013099">
    <property type="entry name" value="K_chnl_dom"/>
</dbReference>
<organism evidence="3">
    <name type="scientific">marine sediment metagenome</name>
    <dbReference type="NCBI Taxonomy" id="412755"/>
    <lineage>
        <taxon>unclassified sequences</taxon>
        <taxon>metagenomes</taxon>
        <taxon>ecological metagenomes</taxon>
    </lineage>
</organism>
<feature type="domain" description="Potassium channel" evidence="2">
    <location>
        <begin position="79"/>
        <end position="151"/>
    </location>
</feature>
<comment type="caution">
    <text evidence="3">The sequence shown here is derived from an EMBL/GenBank/DDBJ whole genome shotgun (WGS) entry which is preliminary data.</text>
</comment>
<protein>
    <recommendedName>
        <fullName evidence="2">Potassium channel domain-containing protein</fullName>
    </recommendedName>
</protein>
<accession>A0A0F9MDK9</accession>
<dbReference type="Pfam" id="PF07885">
    <property type="entry name" value="Ion_trans_2"/>
    <property type="match status" value="1"/>
</dbReference>